<organism evidence="2 3">
    <name type="scientific">Actinoalloteichus caeruleus DSM 43889</name>
    <dbReference type="NCBI Taxonomy" id="1120930"/>
    <lineage>
        <taxon>Bacteria</taxon>
        <taxon>Bacillati</taxon>
        <taxon>Actinomycetota</taxon>
        <taxon>Actinomycetes</taxon>
        <taxon>Pseudonocardiales</taxon>
        <taxon>Pseudonocardiaceae</taxon>
        <taxon>Actinoalloteichus</taxon>
        <taxon>Actinoalloteichus cyanogriseus</taxon>
    </lineage>
</organism>
<sequence length="191" mass="19357">MSLAPPPQDVLVDPGGSTPGTLDAADPGGEPTALARPLTDAPEGAASGISDHDPDGDPVGGLTPPEFNTPTGFPGARAVAVLTGETPNRADDAVRGTHPRGWVRHPAPVHHRPDAHRPSRPRVTGGAGTPASSKERGGDPVDDRVPDEEITHTDAHDLQAGNGPDRQLSRGDLAPACAPVGIGGRAQEAGQ</sequence>
<gene>
    <name evidence="2" type="ORF">G443_001343</name>
</gene>
<keyword evidence="3" id="KW-1185">Reference proteome</keyword>
<feature type="compositionally biased region" description="Basic and acidic residues" evidence="1">
    <location>
        <begin position="133"/>
        <end position="157"/>
    </location>
</feature>
<accession>A0ABT1JEZ8</accession>
<evidence type="ECO:0000256" key="1">
    <source>
        <dbReference type="SAM" id="MobiDB-lite"/>
    </source>
</evidence>
<dbReference type="RefSeq" id="WP_026420471.1">
    <property type="nucleotide sequence ID" value="NZ_AUBJ02000001.1"/>
</dbReference>
<comment type="caution">
    <text evidence="2">The sequence shown here is derived from an EMBL/GenBank/DDBJ whole genome shotgun (WGS) entry which is preliminary data.</text>
</comment>
<reference evidence="2 3" key="2">
    <citation type="submission" date="2022-06" db="EMBL/GenBank/DDBJ databases">
        <title>Genomic Encyclopedia of Type Strains, Phase I: the one thousand microbial genomes (KMG-I) project.</title>
        <authorList>
            <person name="Kyrpides N."/>
        </authorList>
    </citation>
    <scope>NUCLEOTIDE SEQUENCE [LARGE SCALE GENOMIC DNA]</scope>
    <source>
        <strain evidence="2 3">DSM 43889</strain>
    </source>
</reference>
<evidence type="ECO:0000313" key="2">
    <source>
        <dbReference type="EMBL" id="MCP2331073.1"/>
    </source>
</evidence>
<dbReference type="EMBL" id="AUBJ02000001">
    <property type="protein sequence ID" value="MCP2331073.1"/>
    <property type="molecule type" value="Genomic_DNA"/>
</dbReference>
<dbReference type="Proteomes" id="UP000791080">
    <property type="component" value="Unassembled WGS sequence"/>
</dbReference>
<protein>
    <recommendedName>
        <fullName evidence="4">DUF5709 domain-containing protein</fullName>
    </recommendedName>
</protein>
<evidence type="ECO:0000313" key="3">
    <source>
        <dbReference type="Proteomes" id="UP000791080"/>
    </source>
</evidence>
<proteinExistence type="predicted"/>
<reference evidence="2 3" key="1">
    <citation type="submission" date="2013-07" db="EMBL/GenBank/DDBJ databases">
        <authorList>
            <consortium name="DOE Joint Genome Institute"/>
            <person name="Reeve W."/>
            <person name="Huntemann M."/>
            <person name="Han J."/>
            <person name="Chen A."/>
            <person name="Kyrpides N."/>
            <person name="Mavromatis K."/>
            <person name="Markowitz V."/>
            <person name="Palaniappan K."/>
            <person name="Ivanova N."/>
            <person name="Schaumberg A."/>
            <person name="Pati A."/>
            <person name="Liolios K."/>
            <person name="Nordberg H.P."/>
            <person name="Cantor M.N."/>
            <person name="Hua S.X."/>
            <person name="Woyke T."/>
        </authorList>
    </citation>
    <scope>NUCLEOTIDE SEQUENCE [LARGE SCALE GENOMIC DNA]</scope>
    <source>
        <strain evidence="2 3">DSM 43889</strain>
    </source>
</reference>
<feature type="compositionally biased region" description="Basic residues" evidence="1">
    <location>
        <begin position="97"/>
        <end position="110"/>
    </location>
</feature>
<feature type="region of interest" description="Disordered" evidence="1">
    <location>
        <begin position="1"/>
        <end position="191"/>
    </location>
</feature>
<name>A0ABT1JEZ8_ACTCY</name>
<evidence type="ECO:0008006" key="4">
    <source>
        <dbReference type="Google" id="ProtNLM"/>
    </source>
</evidence>